<reference evidence="2" key="2">
    <citation type="submission" date="2015-08" db="UniProtKB">
        <authorList>
            <consortium name="WormBaseParasite"/>
        </authorList>
    </citation>
    <scope>IDENTIFICATION</scope>
</reference>
<dbReference type="WBParaSite" id="SVE_0796900.1">
    <property type="protein sequence ID" value="SVE_0796900.1"/>
    <property type="gene ID" value="SVE_0796900"/>
</dbReference>
<protein>
    <submittedName>
        <fullName evidence="2">Uncharacterized protein</fullName>
    </submittedName>
</protein>
<proteinExistence type="predicted"/>
<sequence length="115" mass="13845">MNLKGNNNDFKERAKATWCKNKLKIYNCIIRPATLYTIKSMRPLIMLINKFVSLEKKVLYCFFKKETYPTKCIKDIILDRMEKAKKPFDVYVEKEWKRPVERLLKRLISLIHDNS</sequence>
<dbReference type="Proteomes" id="UP000035680">
    <property type="component" value="Unassembled WGS sequence"/>
</dbReference>
<reference evidence="1" key="1">
    <citation type="submission" date="2014-07" db="EMBL/GenBank/DDBJ databases">
        <authorList>
            <person name="Martin A.A"/>
            <person name="De Silva N."/>
        </authorList>
    </citation>
    <scope>NUCLEOTIDE SEQUENCE</scope>
</reference>
<accession>A0A0K0FGG8</accession>
<name>A0A0K0FGG8_STRVS</name>
<evidence type="ECO:0000313" key="2">
    <source>
        <dbReference type="WBParaSite" id="SVE_0796900.1"/>
    </source>
</evidence>
<organism evidence="1 2">
    <name type="scientific">Strongyloides venezuelensis</name>
    <name type="common">Threadworm</name>
    <dbReference type="NCBI Taxonomy" id="75913"/>
    <lineage>
        <taxon>Eukaryota</taxon>
        <taxon>Metazoa</taxon>
        <taxon>Ecdysozoa</taxon>
        <taxon>Nematoda</taxon>
        <taxon>Chromadorea</taxon>
        <taxon>Rhabditida</taxon>
        <taxon>Tylenchina</taxon>
        <taxon>Panagrolaimomorpha</taxon>
        <taxon>Strongyloidoidea</taxon>
        <taxon>Strongyloididae</taxon>
        <taxon>Strongyloides</taxon>
    </lineage>
</organism>
<dbReference type="AlphaFoldDB" id="A0A0K0FGG8"/>
<keyword evidence="1" id="KW-1185">Reference proteome</keyword>
<evidence type="ECO:0000313" key="1">
    <source>
        <dbReference type="Proteomes" id="UP000035680"/>
    </source>
</evidence>